<dbReference type="RefSeq" id="WP_237336644.1">
    <property type="nucleotide sequence ID" value="NZ_BAABCM010000001.1"/>
</dbReference>
<keyword evidence="2" id="KW-1185">Reference proteome</keyword>
<reference evidence="2" key="1">
    <citation type="journal article" date="2019" name="Int. J. Syst. Evol. Microbiol.">
        <title>The Global Catalogue of Microorganisms (GCM) 10K type strain sequencing project: providing services to taxonomists for standard genome sequencing and annotation.</title>
        <authorList>
            <consortium name="The Broad Institute Genomics Platform"/>
            <consortium name="The Broad Institute Genome Sequencing Center for Infectious Disease"/>
            <person name="Wu L."/>
            <person name="Ma J."/>
        </authorList>
    </citation>
    <scope>NUCLEOTIDE SEQUENCE [LARGE SCALE GENOMIC DNA]</scope>
    <source>
        <strain evidence="2">JCM 17017</strain>
    </source>
</reference>
<sequence>MGALSIAMFSGITLALIAQVRIAENQCDLAGCGDRACDFGKQRDLVCARDIELQFARRGSTAPGLVPSAEWLSRSPCFAVSAASATAVKSATKTGKPSSALAATLSGGVDLGRVSARLAW</sequence>
<comment type="caution">
    <text evidence="1">The sequence shown here is derived from an EMBL/GenBank/DDBJ whole genome shotgun (WGS) entry which is preliminary data.</text>
</comment>
<gene>
    <name evidence="1" type="ORF">GCM10022380_05350</name>
</gene>
<dbReference type="EMBL" id="BAABCM010000001">
    <property type="protein sequence ID" value="GAA3791662.1"/>
    <property type="molecule type" value="Genomic_DNA"/>
</dbReference>
<evidence type="ECO:0000313" key="1">
    <source>
        <dbReference type="EMBL" id="GAA3791662.1"/>
    </source>
</evidence>
<organism evidence="1 2">
    <name type="scientific">Amycolatopsis tucumanensis</name>
    <dbReference type="NCBI Taxonomy" id="401106"/>
    <lineage>
        <taxon>Bacteria</taxon>
        <taxon>Bacillati</taxon>
        <taxon>Actinomycetota</taxon>
        <taxon>Actinomycetes</taxon>
        <taxon>Pseudonocardiales</taxon>
        <taxon>Pseudonocardiaceae</taxon>
        <taxon>Amycolatopsis</taxon>
    </lineage>
</organism>
<proteinExistence type="predicted"/>
<protein>
    <submittedName>
        <fullName evidence="1">Uncharacterized protein</fullName>
    </submittedName>
</protein>
<dbReference type="Proteomes" id="UP001501624">
    <property type="component" value="Unassembled WGS sequence"/>
</dbReference>
<name>A0ABP7HLA3_9PSEU</name>
<accession>A0ABP7HLA3</accession>
<evidence type="ECO:0000313" key="2">
    <source>
        <dbReference type="Proteomes" id="UP001501624"/>
    </source>
</evidence>